<evidence type="ECO:0000256" key="6">
    <source>
        <dbReference type="ARBA" id="ARBA00023004"/>
    </source>
</evidence>
<dbReference type="Proteomes" id="UP000070444">
    <property type="component" value="Unassembled WGS sequence"/>
</dbReference>
<dbReference type="PIRSF" id="PIRSF009449">
    <property type="entry name" value="DNA_primase_large_subunit"/>
    <property type="match status" value="1"/>
</dbReference>
<dbReference type="OMA" id="RINYKPW"/>
<evidence type="ECO:0000313" key="12">
    <source>
        <dbReference type="EMBL" id="KXN73664.1"/>
    </source>
</evidence>
<evidence type="ECO:0000256" key="5">
    <source>
        <dbReference type="ARBA" id="ARBA00022723"/>
    </source>
</evidence>
<evidence type="ECO:0000256" key="10">
    <source>
        <dbReference type="PIRSR" id="PIRSR009449-1"/>
    </source>
</evidence>
<keyword evidence="13" id="KW-1185">Reference proteome</keyword>
<evidence type="ECO:0000256" key="2">
    <source>
        <dbReference type="ARBA" id="ARBA00022485"/>
    </source>
</evidence>
<dbReference type="GO" id="GO:0003899">
    <property type="term" value="F:DNA-directed RNA polymerase activity"/>
    <property type="evidence" value="ECO:0007669"/>
    <property type="project" value="EnsemblFungi"/>
</dbReference>
<dbReference type="AlphaFoldDB" id="A0A137PF91"/>
<gene>
    <name evidence="12" type="ORF">CONCODRAFT_46531</name>
</gene>
<dbReference type="GO" id="GO:0005635">
    <property type="term" value="C:nuclear envelope"/>
    <property type="evidence" value="ECO:0007669"/>
    <property type="project" value="EnsemblFungi"/>
</dbReference>
<keyword evidence="3 9" id="KW-0639">Primosome</keyword>
<name>A0A137PF91_CONC2</name>
<keyword evidence="5 9" id="KW-0479">Metal-binding</keyword>
<dbReference type="STRING" id="796925.A0A137PF91"/>
<evidence type="ECO:0000256" key="4">
    <source>
        <dbReference type="ARBA" id="ARBA00022705"/>
    </source>
</evidence>
<dbReference type="EMBL" id="KQ964433">
    <property type="protein sequence ID" value="KXN73664.1"/>
    <property type="molecule type" value="Genomic_DNA"/>
</dbReference>
<protein>
    <recommendedName>
        <fullName evidence="9">DNA primase large subunit</fullName>
    </recommendedName>
</protein>
<proteinExistence type="inferred from homology"/>
<dbReference type="GO" id="GO:0006270">
    <property type="term" value="P:DNA replication initiation"/>
    <property type="evidence" value="ECO:0007669"/>
    <property type="project" value="EnsemblFungi"/>
</dbReference>
<dbReference type="GO" id="GO:0005658">
    <property type="term" value="C:alpha DNA polymerase:primase complex"/>
    <property type="evidence" value="ECO:0007669"/>
    <property type="project" value="EnsemblFungi"/>
</dbReference>
<dbReference type="InterPro" id="IPR058560">
    <property type="entry name" value="DNA_primase_C"/>
</dbReference>
<keyword evidence="4 9" id="KW-0235">DNA replication</keyword>
<dbReference type="GO" id="GO:0006302">
    <property type="term" value="P:double-strand break repair"/>
    <property type="evidence" value="ECO:0007669"/>
    <property type="project" value="EnsemblFungi"/>
</dbReference>
<dbReference type="OrthoDB" id="421393at2759"/>
<feature type="domain" description="DNA primase large subunit C-terminal" evidence="11">
    <location>
        <begin position="290"/>
        <end position="482"/>
    </location>
</feature>
<evidence type="ECO:0000313" key="13">
    <source>
        <dbReference type="Proteomes" id="UP000070444"/>
    </source>
</evidence>
<dbReference type="InterPro" id="IPR007238">
    <property type="entry name" value="DNA_primase_lsu_euk/arc"/>
</dbReference>
<organism evidence="12 13">
    <name type="scientific">Conidiobolus coronatus (strain ATCC 28846 / CBS 209.66 / NRRL 28638)</name>
    <name type="common">Delacroixia coronata</name>
    <dbReference type="NCBI Taxonomy" id="796925"/>
    <lineage>
        <taxon>Eukaryota</taxon>
        <taxon>Fungi</taxon>
        <taxon>Fungi incertae sedis</taxon>
        <taxon>Zoopagomycota</taxon>
        <taxon>Entomophthoromycotina</taxon>
        <taxon>Entomophthoromycetes</taxon>
        <taxon>Entomophthorales</taxon>
        <taxon>Ancylistaceae</taxon>
        <taxon>Conidiobolus</taxon>
    </lineage>
</organism>
<comment type="similarity">
    <text evidence="1 9">Belongs to the eukaryotic-type primase large subunit family.</text>
</comment>
<sequence>MLRQHVFGTPSKANRNSKLLNTKFSTKLNFYDTLPSEEITIEDFEQLAINRLQLLKGLEMATIRNQVGAELDSVFQNLEDKFLPMNVEIEEKIIFKQRRDDFLSHFVLRLAFCRNDELRQWFIKFETLLFRLRYSRCTGSERDAFIKKMNFDYKMVSQEDRRRLGNRLQDLYDCIPRIVNINNIPFDTMKFYQVPFEKVPELVSRRQVLMDRGVAIVPQIFDEAIFVEEFKLHLSNAVNSTALALPYIDEDERLLPVLSAVTSKSFSSVYESNRSKNAGNVMADQVDQLSEHFPLCMKNLNSALKTNAHLRHGGRLQFSLFLKSIGLPVEEALVYWRRAFSKTSDDDFRKQYQYNIRHNYGLEGKRVEYGAMSCERIISGNAPTGLDNHGCPFKHFSEAPLRELIKKENPSASIFEIREMMDMVKNKHYTMACTKYFELTHPKVNKLSNIQQQQQENSTEEPTSNPTIIDLSVPIVHPNQYYDFSLTLAKSERNL</sequence>
<dbReference type="InterPro" id="IPR016558">
    <property type="entry name" value="DNA_primase_lsu_euk"/>
</dbReference>
<evidence type="ECO:0000256" key="7">
    <source>
        <dbReference type="ARBA" id="ARBA00023014"/>
    </source>
</evidence>
<keyword evidence="8 9" id="KW-0238">DNA-binding</keyword>
<feature type="binding site" evidence="10">
    <location>
        <position position="391"/>
    </location>
    <ligand>
        <name>[4Fe-4S] cluster</name>
        <dbReference type="ChEBI" id="CHEBI:49883"/>
    </ligand>
</feature>
<evidence type="ECO:0000259" key="11">
    <source>
        <dbReference type="Pfam" id="PF04104"/>
    </source>
</evidence>
<dbReference type="CDD" id="cd07322">
    <property type="entry name" value="PriL_PriS_Eukaryotic"/>
    <property type="match status" value="1"/>
</dbReference>
<dbReference type="GO" id="GO:0046872">
    <property type="term" value="F:metal ion binding"/>
    <property type="evidence" value="ECO:0007669"/>
    <property type="project" value="UniProtKB-UniRule"/>
</dbReference>
<evidence type="ECO:0000256" key="8">
    <source>
        <dbReference type="ARBA" id="ARBA00023125"/>
    </source>
</evidence>
<dbReference type="GO" id="GO:0006269">
    <property type="term" value="P:DNA replication, synthesis of primer"/>
    <property type="evidence" value="ECO:0007669"/>
    <property type="project" value="UniProtKB-KW"/>
</dbReference>
<accession>A0A137PF91</accession>
<dbReference type="PANTHER" id="PTHR10537:SF3">
    <property type="entry name" value="DNA PRIMASE LARGE SUBUNIT"/>
    <property type="match status" value="1"/>
</dbReference>
<dbReference type="Pfam" id="PF26466">
    <property type="entry name" value="DNA_primase_lrg_N"/>
    <property type="match status" value="1"/>
</dbReference>
<reference evidence="12 13" key="1">
    <citation type="journal article" date="2015" name="Genome Biol. Evol.">
        <title>Phylogenomic analyses indicate that early fungi evolved digesting cell walls of algal ancestors of land plants.</title>
        <authorList>
            <person name="Chang Y."/>
            <person name="Wang S."/>
            <person name="Sekimoto S."/>
            <person name="Aerts A.L."/>
            <person name="Choi C."/>
            <person name="Clum A."/>
            <person name="LaButti K.M."/>
            <person name="Lindquist E.A."/>
            <person name="Yee Ngan C."/>
            <person name="Ohm R.A."/>
            <person name="Salamov A.A."/>
            <person name="Grigoriev I.V."/>
            <person name="Spatafora J.W."/>
            <person name="Berbee M.L."/>
        </authorList>
    </citation>
    <scope>NUCLEOTIDE SEQUENCE [LARGE SCALE GENOMIC DNA]</scope>
    <source>
        <strain evidence="12 13">NRRL 28638</strain>
    </source>
</reference>
<dbReference type="Gene3D" id="1.20.930.80">
    <property type="match status" value="1"/>
</dbReference>
<feature type="binding site" evidence="10">
    <location>
        <position position="374"/>
    </location>
    <ligand>
        <name>[4Fe-4S] cluster</name>
        <dbReference type="ChEBI" id="CHEBI:49883"/>
    </ligand>
</feature>
<dbReference type="GO" id="GO:0051539">
    <property type="term" value="F:4 iron, 4 sulfur cluster binding"/>
    <property type="evidence" value="ECO:0007669"/>
    <property type="project" value="UniProtKB-UniRule"/>
</dbReference>
<comment type="function">
    <text evidence="9">DNA primase is the polymerase that synthesizes small RNA primers for the Okazaki fragments made during discontinuous DNA replication.</text>
</comment>
<dbReference type="PANTHER" id="PTHR10537">
    <property type="entry name" value="DNA PRIMASE LARGE SUBUNIT"/>
    <property type="match status" value="1"/>
</dbReference>
<keyword evidence="7 9" id="KW-0411">Iron-sulfur</keyword>
<comment type="cofactor">
    <cofactor evidence="9">
        <name>[4Fe-4S] cluster</name>
        <dbReference type="ChEBI" id="CHEBI:49883"/>
    </cofactor>
    <text evidence="9">Binds 1 [4Fe-4S] cluster.</text>
</comment>
<dbReference type="GO" id="GO:0003697">
    <property type="term" value="F:single-stranded DNA binding"/>
    <property type="evidence" value="ECO:0007669"/>
    <property type="project" value="EnsemblFungi"/>
</dbReference>
<feature type="binding site" evidence="10">
    <location>
        <position position="433"/>
    </location>
    <ligand>
        <name>[4Fe-4S] cluster</name>
        <dbReference type="ChEBI" id="CHEBI:49883"/>
    </ligand>
</feature>
<keyword evidence="6 9" id="KW-0408">Iron</keyword>
<evidence type="ECO:0000256" key="1">
    <source>
        <dbReference type="ARBA" id="ARBA00010564"/>
    </source>
</evidence>
<feature type="binding site" evidence="10">
    <location>
        <position position="296"/>
    </location>
    <ligand>
        <name>[4Fe-4S] cluster</name>
        <dbReference type="ChEBI" id="CHEBI:49883"/>
    </ligand>
</feature>
<evidence type="ECO:0000256" key="9">
    <source>
        <dbReference type="PIRNR" id="PIRNR009449"/>
    </source>
</evidence>
<evidence type="ECO:0000256" key="3">
    <source>
        <dbReference type="ARBA" id="ARBA00022515"/>
    </source>
</evidence>
<dbReference type="Pfam" id="PF04104">
    <property type="entry name" value="DNA_primase_lrg"/>
    <property type="match status" value="1"/>
</dbReference>
<keyword evidence="2 9" id="KW-0004">4Fe-4S</keyword>